<dbReference type="OrthoDB" id="10250990at2759"/>
<dbReference type="GO" id="GO:0005929">
    <property type="term" value="C:cilium"/>
    <property type="evidence" value="ECO:0007669"/>
    <property type="project" value="UniProtKB-SubCell"/>
</dbReference>
<keyword evidence="5" id="KW-0677">Repeat</keyword>
<dbReference type="GO" id="GO:0005634">
    <property type="term" value="C:nucleus"/>
    <property type="evidence" value="ECO:0007669"/>
    <property type="project" value="UniProtKB-SubCell"/>
</dbReference>
<dbReference type="Pfam" id="PF23602">
    <property type="entry name" value="CS_DNAAF11_C"/>
    <property type="match status" value="1"/>
</dbReference>
<dbReference type="OMA" id="QHRAVIV"/>
<organism evidence="12">
    <name type="scientific">Guillardia theta (strain CCMP2712)</name>
    <name type="common">Cryptophyte</name>
    <dbReference type="NCBI Taxonomy" id="905079"/>
    <lineage>
        <taxon>Eukaryota</taxon>
        <taxon>Cryptophyceae</taxon>
        <taxon>Pyrenomonadales</taxon>
        <taxon>Geminigeraceae</taxon>
        <taxon>Guillardia</taxon>
    </lineage>
</organism>
<evidence type="ECO:0000256" key="8">
    <source>
        <dbReference type="ARBA" id="ARBA00023273"/>
    </source>
</evidence>
<evidence type="ECO:0000256" key="2">
    <source>
        <dbReference type="ARBA" id="ARBA00004496"/>
    </source>
</evidence>
<keyword evidence="7" id="KW-0969">Cilium</keyword>
<reference evidence="14" key="2">
    <citation type="submission" date="2012-11" db="EMBL/GenBank/DDBJ databases">
        <authorList>
            <person name="Kuo A."/>
            <person name="Curtis B.A."/>
            <person name="Tanifuji G."/>
            <person name="Burki F."/>
            <person name="Gruber A."/>
            <person name="Irimia M."/>
            <person name="Maruyama S."/>
            <person name="Arias M.C."/>
            <person name="Ball S.G."/>
            <person name="Gile G.H."/>
            <person name="Hirakawa Y."/>
            <person name="Hopkins J.F."/>
            <person name="Rensing S.A."/>
            <person name="Schmutz J."/>
            <person name="Symeonidi A."/>
            <person name="Elias M."/>
            <person name="Eveleigh R.J."/>
            <person name="Herman E.K."/>
            <person name="Klute M.J."/>
            <person name="Nakayama T."/>
            <person name="Obornik M."/>
            <person name="Reyes-Prieto A."/>
            <person name="Armbrust E.V."/>
            <person name="Aves S.J."/>
            <person name="Beiko R.G."/>
            <person name="Coutinho P."/>
            <person name="Dacks J.B."/>
            <person name="Durnford D.G."/>
            <person name="Fast N.M."/>
            <person name="Green B.R."/>
            <person name="Grisdale C."/>
            <person name="Hempe F."/>
            <person name="Henrissat B."/>
            <person name="Hoppner M.P."/>
            <person name="Ishida K.-I."/>
            <person name="Kim E."/>
            <person name="Koreny L."/>
            <person name="Kroth P.G."/>
            <person name="Liu Y."/>
            <person name="Malik S.-B."/>
            <person name="Maier U.G."/>
            <person name="McRose D."/>
            <person name="Mock T."/>
            <person name="Neilson J.A."/>
            <person name="Onodera N.T."/>
            <person name="Poole A.M."/>
            <person name="Pritham E.J."/>
            <person name="Richards T.A."/>
            <person name="Rocap G."/>
            <person name="Roy S.W."/>
            <person name="Sarai C."/>
            <person name="Schaack S."/>
            <person name="Shirato S."/>
            <person name="Slamovits C.H."/>
            <person name="Spencer D.F."/>
            <person name="Suzuki S."/>
            <person name="Worden A.Z."/>
            <person name="Zauner S."/>
            <person name="Barry K."/>
            <person name="Bell C."/>
            <person name="Bharti A.K."/>
            <person name="Crow J.A."/>
            <person name="Grimwood J."/>
            <person name="Kramer R."/>
            <person name="Lindquist E."/>
            <person name="Lucas S."/>
            <person name="Salamov A."/>
            <person name="McFadden G.I."/>
            <person name="Lane C.E."/>
            <person name="Keeling P.J."/>
            <person name="Gray M.W."/>
            <person name="Grigoriev I.V."/>
            <person name="Archibald J.M."/>
        </authorList>
    </citation>
    <scope>NUCLEOTIDE SEQUENCE</scope>
    <source>
        <strain evidence="14">CCMP2712</strain>
    </source>
</reference>
<evidence type="ECO:0000256" key="9">
    <source>
        <dbReference type="ARBA" id="ARBA00049982"/>
    </source>
</evidence>
<protein>
    <recommendedName>
        <fullName evidence="11">U2A'/phosphoprotein 32 family A C-terminal domain-containing protein</fullName>
    </recommendedName>
</protein>
<proteinExistence type="inferred from homology"/>
<dbReference type="EnsemblProtists" id="EKX34458">
    <property type="protein sequence ID" value="EKX34458"/>
    <property type="gene ID" value="GUITHDRAFT_166214"/>
</dbReference>
<comment type="subcellular location">
    <subcellularLocation>
        <location evidence="1">Cell projection</location>
        <location evidence="1">Cilium</location>
    </subcellularLocation>
    <subcellularLocation>
        <location evidence="2">Cytoplasm</location>
    </subcellularLocation>
</comment>
<keyword evidence="6" id="KW-0175">Coiled coil</keyword>
<evidence type="ECO:0000256" key="1">
    <source>
        <dbReference type="ARBA" id="ARBA00004138"/>
    </source>
</evidence>
<dbReference type="InterPro" id="IPR032675">
    <property type="entry name" value="LRR_dom_sf"/>
</dbReference>
<dbReference type="GeneID" id="17291203"/>
<evidence type="ECO:0000256" key="5">
    <source>
        <dbReference type="ARBA" id="ARBA00022737"/>
    </source>
</evidence>
<reference evidence="13" key="3">
    <citation type="submission" date="2015-06" db="UniProtKB">
        <authorList>
            <consortium name="EnsemblProtists"/>
        </authorList>
    </citation>
    <scope>IDENTIFICATION</scope>
</reference>
<evidence type="ECO:0000256" key="3">
    <source>
        <dbReference type="ARBA" id="ARBA00022490"/>
    </source>
</evidence>
<dbReference type="FunFam" id="3.80.10.10:FF:000052">
    <property type="entry name" value="Leucine rich repeat containing 6"/>
    <property type="match status" value="1"/>
</dbReference>
<dbReference type="PANTHER" id="PTHR45973">
    <property type="entry name" value="PROTEIN PHOSPHATASE 1 REGULATORY SUBUNIT SDS22-RELATED"/>
    <property type="match status" value="1"/>
</dbReference>
<sequence>MVQINEAMLRGRAEHNDRCLSNLKEISLHQQNIEGINRMLTRMCPELEILYLQHNLIPKIENLKRLRDLDYLNLALNNIKKIEGLDRNEKLRKLDLTVNFIDIENLLSVESLRVNHNLRELFLIGNPCTEFQSYRLYVIGTLPQLEKLDGHAITATERIQAEQQLRDIRVRLVAAARERVKQMGGDPNLVDAEQVPDQEIDSDEEGKELYGFSPEIRLADYKREVKKKQREDEEKKTMEREKDPMKAAKEDYYKNRSLMKEDGTPRVCNDGKWNFDINDDKEGNIVVRIEFPKFMDSSMLDLDVQPTFFRVTCRKPEKHDKIIQLLLPEEVRADAATAQRSQITGELKIICPKLHWTRSAKQEDKAVTLQASEAPRNRRMANELQGSVDIKNMTKQSPNRHEADIRPLTQKLSKVSVDQDFEDDPDCPPLE</sequence>
<dbReference type="Proteomes" id="UP000011087">
    <property type="component" value="Unassembled WGS sequence"/>
</dbReference>
<dbReference type="PaxDb" id="55529-EKX34458"/>
<evidence type="ECO:0000256" key="7">
    <source>
        <dbReference type="ARBA" id="ARBA00023069"/>
    </source>
</evidence>
<feature type="region of interest" description="Disordered" evidence="10">
    <location>
        <begin position="225"/>
        <end position="244"/>
    </location>
</feature>
<dbReference type="PROSITE" id="PS51450">
    <property type="entry name" value="LRR"/>
    <property type="match status" value="2"/>
</dbReference>
<dbReference type="KEGG" id="gtt:GUITHDRAFT_166214"/>
<dbReference type="InterPro" id="IPR001611">
    <property type="entry name" value="Leu-rich_rpt"/>
</dbReference>
<dbReference type="eggNOG" id="KOG0531">
    <property type="taxonomic scope" value="Eukaryota"/>
</dbReference>
<keyword evidence="14" id="KW-1185">Reference proteome</keyword>
<dbReference type="EMBL" id="JH993109">
    <property type="protein sequence ID" value="EKX34458.1"/>
    <property type="molecule type" value="Genomic_DNA"/>
</dbReference>
<dbReference type="SUPFAM" id="SSF52058">
    <property type="entry name" value="L domain-like"/>
    <property type="match status" value="1"/>
</dbReference>
<evidence type="ECO:0000256" key="4">
    <source>
        <dbReference type="ARBA" id="ARBA00022614"/>
    </source>
</evidence>
<dbReference type="GO" id="GO:0005737">
    <property type="term" value="C:cytoplasm"/>
    <property type="evidence" value="ECO:0007669"/>
    <property type="project" value="UniProtKB-SubCell"/>
</dbReference>
<dbReference type="SMART" id="SM00365">
    <property type="entry name" value="LRR_SD22"/>
    <property type="match status" value="4"/>
</dbReference>
<keyword evidence="8" id="KW-0966">Cell projection</keyword>
<dbReference type="Gene3D" id="3.80.10.10">
    <property type="entry name" value="Ribonuclease Inhibitor"/>
    <property type="match status" value="1"/>
</dbReference>
<feature type="compositionally biased region" description="Acidic residues" evidence="10">
    <location>
        <begin position="419"/>
        <end position="431"/>
    </location>
</feature>
<comment type="similarity">
    <text evidence="9">Belongs to the tilB family.</text>
</comment>
<feature type="domain" description="U2A'/phosphoprotein 32 family A C-terminal" evidence="11">
    <location>
        <begin position="131"/>
        <end position="149"/>
    </location>
</feature>
<name>L1IE01_GUITC</name>
<evidence type="ECO:0000313" key="13">
    <source>
        <dbReference type="EnsemblProtists" id="EKX34458"/>
    </source>
</evidence>
<evidence type="ECO:0000256" key="6">
    <source>
        <dbReference type="ARBA" id="ARBA00023054"/>
    </source>
</evidence>
<dbReference type="InterPro" id="IPR003603">
    <property type="entry name" value="U2A'_phosphoprotein32A_C"/>
</dbReference>
<keyword evidence="4" id="KW-0433">Leucine-rich repeat</keyword>
<dbReference type="PANTHER" id="PTHR45973:SF9">
    <property type="entry name" value="LEUCINE-RICH REPEAT-CONTAINING PROTEIN 46"/>
    <property type="match status" value="1"/>
</dbReference>
<reference evidence="12 14" key="1">
    <citation type="journal article" date="2012" name="Nature">
        <title>Algal genomes reveal evolutionary mosaicism and the fate of nucleomorphs.</title>
        <authorList>
            <consortium name="DOE Joint Genome Institute"/>
            <person name="Curtis B.A."/>
            <person name="Tanifuji G."/>
            <person name="Burki F."/>
            <person name="Gruber A."/>
            <person name="Irimia M."/>
            <person name="Maruyama S."/>
            <person name="Arias M.C."/>
            <person name="Ball S.G."/>
            <person name="Gile G.H."/>
            <person name="Hirakawa Y."/>
            <person name="Hopkins J.F."/>
            <person name="Kuo A."/>
            <person name="Rensing S.A."/>
            <person name="Schmutz J."/>
            <person name="Symeonidi A."/>
            <person name="Elias M."/>
            <person name="Eveleigh R.J."/>
            <person name="Herman E.K."/>
            <person name="Klute M.J."/>
            <person name="Nakayama T."/>
            <person name="Obornik M."/>
            <person name="Reyes-Prieto A."/>
            <person name="Armbrust E.V."/>
            <person name="Aves S.J."/>
            <person name="Beiko R.G."/>
            <person name="Coutinho P."/>
            <person name="Dacks J.B."/>
            <person name="Durnford D.G."/>
            <person name="Fast N.M."/>
            <person name="Green B.R."/>
            <person name="Grisdale C.J."/>
            <person name="Hempel F."/>
            <person name="Henrissat B."/>
            <person name="Hoppner M.P."/>
            <person name="Ishida K."/>
            <person name="Kim E."/>
            <person name="Koreny L."/>
            <person name="Kroth P.G."/>
            <person name="Liu Y."/>
            <person name="Malik S.B."/>
            <person name="Maier U.G."/>
            <person name="McRose D."/>
            <person name="Mock T."/>
            <person name="Neilson J.A."/>
            <person name="Onodera N.T."/>
            <person name="Poole A.M."/>
            <person name="Pritham E.J."/>
            <person name="Richards T.A."/>
            <person name="Rocap G."/>
            <person name="Roy S.W."/>
            <person name="Sarai C."/>
            <person name="Schaack S."/>
            <person name="Shirato S."/>
            <person name="Slamovits C.H."/>
            <person name="Spencer D.F."/>
            <person name="Suzuki S."/>
            <person name="Worden A.Z."/>
            <person name="Zauner S."/>
            <person name="Barry K."/>
            <person name="Bell C."/>
            <person name="Bharti A.K."/>
            <person name="Crow J.A."/>
            <person name="Grimwood J."/>
            <person name="Kramer R."/>
            <person name="Lindquist E."/>
            <person name="Lucas S."/>
            <person name="Salamov A."/>
            <person name="McFadden G.I."/>
            <person name="Lane C.E."/>
            <person name="Keeling P.J."/>
            <person name="Gray M.W."/>
            <person name="Grigoriev I.V."/>
            <person name="Archibald J.M."/>
        </authorList>
    </citation>
    <scope>NUCLEOTIDE SEQUENCE</scope>
    <source>
        <strain evidence="12 14">CCMP2712</strain>
    </source>
</reference>
<gene>
    <name evidence="12" type="ORF">GUITHDRAFT_166214</name>
</gene>
<dbReference type="STRING" id="905079.L1IE01"/>
<dbReference type="RefSeq" id="XP_005821438.1">
    <property type="nucleotide sequence ID" value="XM_005821381.1"/>
</dbReference>
<evidence type="ECO:0000313" key="14">
    <source>
        <dbReference type="Proteomes" id="UP000011087"/>
    </source>
</evidence>
<dbReference type="HOGENOM" id="CLU_034806_0_1_1"/>
<dbReference type="InterPro" id="IPR050576">
    <property type="entry name" value="Cilia_flagella_integrity"/>
</dbReference>
<dbReference type="SMART" id="SM00446">
    <property type="entry name" value="LRRcap"/>
    <property type="match status" value="1"/>
</dbReference>
<dbReference type="AlphaFoldDB" id="L1IE01"/>
<evidence type="ECO:0000259" key="11">
    <source>
        <dbReference type="SMART" id="SM00446"/>
    </source>
</evidence>
<accession>L1IE01</accession>
<dbReference type="Pfam" id="PF14580">
    <property type="entry name" value="LRR_9"/>
    <property type="match status" value="1"/>
</dbReference>
<dbReference type="InterPro" id="IPR056496">
    <property type="entry name" value="CS_DNAAF11_C"/>
</dbReference>
<evidence type="ECO:0000313" key="12">
    <source>
        <dbReference type="EMBL" id="EKX34458.1"/>
    </source>
</evidence>
<feature type="region of interest" description="Disordered" evidence="10">
    <location>
        <begin position="392"/>
        <end position="431"/>
    </location>
</feature>
<keyword evidence="3" id="KW-0963">Cytoplasm</keyword>
<evidence type="ECO:0000256" key="10">
    <source>
        <dbReference type="SAM" id="MobiDB-lite"/>
    </source>
</evidence>